<evidence type="ECO:0000256" key="13">
    <source>
        <dbReference type="ARBA" id="ARBA00048336"/>
    </source>
</evidence>
<dbReference type="Ensembl" id="ENSCINT00000004922.3">
    <property type="protein sequence ID" value="ENSCINP00000004922.3"/>
    <property type="gene ID" value="ENSCING00000002414.3"/>
</dbReference>
<keyword evidence="8" id="KW-0460">Magnesium</keyword>
<accession>F6QHU2</accession>
<dbReference type="CDD" id="cd00143">
    <property type="entry name" value="PP2Cc"/>
    <property type="match status" value="1"/>
</dbReference>
<evidence type="ECO:0000256" key="1">
    <source>
        <dbReference type="ARBA" id="ARBA00001936"/>
    </source>
</evidence>
<dbReference type="InterPro" id="IPR036457">
    <property type="entry name" value="PPM-type-like_dom_sf"/>
</dbReference>
<reference evidence="18" key="2">
    <citation type="journal article" date="2008" name="Genome Biol.">
        <title>Improved genome assembly and evidence-based global gene model set for the chordate Ciona intestinalis: new insight into intron and operon populations.</title>
        <authorList>
            <person name="Satou Y."/>
            <person name="Mineta K."/>
            <person name="Ogasawara M."/>
            <person name="Sasakura Y."/>
            <person name="Shoguchi E."/>
            <person name="Ueno K."/>
            <person name="Yamada L."/>
            <person name="Matsumoto J."/>
            <person name="Wasserscheid J."/>
            <person name="Dewar K."/>
            <person name="Wiley G.B."/>
            <person name="Macmil S.L."/>
            <person name="Roe B.A."/>
            <person name="Zeller R.W."/>
            <person name="Hastings K.E."/>
            <person name="Lemaire P."/>
            <person name="Lindquist E."/>
            <person name="Endo T."/>
            <person name="Hotta K."/>
            <person name="Inaba K."/>
        </authorList>
    </citation>
    <scope>NUCLEOTIDE SEQUENCE [LARGE SCALE GENOMIC DNA]</scope>
    <source>
        <strain evidence="18">wild type</strain>
    </source>
</reference>
<evidence type="ECO:0000256" key="7">
    <source>
        <dbReference type="ARBA" id="ARBA00022801"/>
    </source>
</evidence>
<evidence type="ECO:0000256" key="8">
    <source>
        <dbReference type="ARBA" id="ARBA00022842"/>
    </source>
</evidence>
<dbReference type="GO" id="GO:0004722">
    <property type="term" value="F:protein serine/threonine phosphatase activity"/>
    <property type="evidence" value="ECO:0000318"/>
    <property type="project" value="GO_Central"/>
</dbReference>
<comment type="similarity">
    <text evidence="16">Belongs to the PP2C family.</text>
</comment>
<keyword evidence="19" id="KW-1185">Reference proteome</keyword>
<evidence type="ECO:0000256" key="3">
    <source>
        <dbReference type="ARBA" id="ARBA00004496"/>
    </source>
</evidence>
<feature type="domain" description="PPM-type phosphatase" evidence="17">
    <location>
        <begin position="11"/>
        <end position="298"/>
    </location>
</feature>
<sequence length="301" mass="33868">MSNLGFLATLRGYVAERKGERDEMQDAHVVLDECTADFQQLTPKVSRVAYYAVFDGHGGKRASEHSARRLHVHLAHKLPKDFSGTVNNFDKEMKRQILESFKVMDEEFLKEASTHKPVWKDGTTACCVLVLNDTLYITNLGDSKAILCRYQSETKQHVSVPLSKDHNPSNYEERMRIQKAGGNVREGRVLGILEVSRSIGDGQYKRCGVINVPDVKRCILNSNDRFILIACDGLWKVFDADQAIQFVLQVLQDNELQPPEGSNKTLENFRFETACNKLASEAVRKGSADNVTVLLVSIHKV</sequence>
<dbReference type="OMA" id="NFSCFCL"/>
<dbReference type="STRING" id="7719.ENSCINP00000004922"/>
<dbReference type="FunFam" id="3.60.40.10:FF:000018">
    <property type="entry name" value="Integrin-linked kinase-associated serine/threonine phosphatase 2C"/>
    <property type="match status" value="1"/>
</dbReference>
<dbReference type="PROSITE" id="PS01032">
    <property type="entry name" value="PPM_1"/>
    <property type="match status" value="1"/>
</dbReference>
<dbReference type="InterPro" id="IPR001932">
    <property type="entry name" value="PPM-type_phosphatase-like_dom"/>
</dbReference>
<dbReference type="InParanoid" id="F6QHU2"/>
<proteinExistence type="inferred from homology"/>
<evidence type="ECO:0000256" key="9">
    <source>
        <dbReference type="ARBA" id="ARBA00022912"/>
    </source>
</evidence>
<gene>
    <name evidence="18" type="primary">LOC100181128</name>
</gene>
<dbReference type="GO" id="GO:0007165">
    <property type="term" value="P:signal transduction"/>
    <property type="evidence" value="ECO:0000318"/>
    <property type="project" value="GO_Central"/>
</dbReference>
<keyword evidence="6" id="KW-0479">Metal-binding</keyword>
<evidence type="ECO:0000313" key="18">
    <source>
        <dbReference type="Ensembl" id="ENSCINP00000004922.3"/>
    </source>
</evidence>
<dbReference type="AlphaFoldDB" id="F6QHU2"/>
<comment type="catalytic activity">
    <reaction evidence="12">
        <text>O-phospho-L-seryl-[protein] + H2O = L-seryl-[protein] + phosphate</text>
        <dbReference type="Rhea" id="RHEA:20629"/>
        <dbReference type="Rhea" id="RHEA-COMP:9863"/>
        <dbReference type="Rhea" id="RHEA-COMP:11604"/>
        <dbReference type="ChEBI" id="CHEBI:15377"/>
        <dbReference type="ChEBI" id="CHEBI:29999"/>
        <dbReference type="ChEBI" id="CHEBI:43474"/>
        <dbReference type="ChEBI" id="CHEBI:83421"/>
        <dbReference type="EC" id="3.1.3.16"/>
    </reaction>
</comment>
<keyword evidence="9 16" id="KW-0904">Protein phosphatase</keyword>
<dbReference type="EC" id="3.1.3.16" evidence="4"/>
<dbReference type="Pfam" id="PF00481">
    <property type="entry name" value="PP2C"/>
    <property type="match status" value="1"/>
</dbReference>
<dbReference type="InterPro" id="IPR015655">
    <property type="entry name" value="PP2C"/>
</dbReference>
<evidence type="ECO:0000256" key="2">
    <source>
        <dbReference type="ARBA" id="ARBA00001946"/>
    </source>
</evidence>
<reference evidence="18" key="3">
    <citation type="submission" date="2025-08" db="UniProtKB">
        <authorList>
            <consortium name="Ensembl"/>
        </authorList>
    </citation>
    <scope>IDENTIFICATION</scope>
</reference>
<keyword evidence="5" id="KW-0963">Cytoplasm</keyword>
<dbReference type="Gene3D" id="3.60.40.10">
    <property type="entry name" value="PPM-type phosphatase domain"/>
    <property type="match status" value="1"/>
</dbReference>
<dbReference type="PROSITE" id="PS51746">
    <property type="entry name" value="PPM_2"/>
    <property type="match status" value="1"/>
</dbReference>
<evidence type="ECO:0000256" key="15">
    <source>
        <dbReference type="ARBA" id="ARBA00072449"/>
    </source>
</evidence>
<dbReference type="SMART" id="SM00332">
    <property type="entry name" value="PP2Cc"/>
    <property type="match status" value="1"/>
</dbReference>
<dbReference type="InterPro" id="IPR000222">
    <property type="entry name" value="PP2C_BS"/>
</dbReference>
<dbReference type="FunCoup" id="F6QHU2">
    <property type="interactions" value="483"/>
</dbReference>
<reference evidence="18" key="4">
    <citation type="submission" date="2025-09" db="UniProtKB">
        <authorList>
            <consortium name="Ensembl"/>
        </authorList>
    </citation>
    <scope>IDENTIFICATION</scope>
</reference>
<dbReference type="GO" id="GO:0046872">
    <property type="term" value="F:metal ion binding"/>
    <property type="evidence" value="ECO:0007669"/>
    <property type="project" value="UniProtKB-KW"/>
</dbReference>
<dbReference type="EMBL" id="EAAA01000104">
    <property type="status" value="NOT_ANNOTATED_CDS"/>
    <property type="molecule type" value="Genomic_DNA"/>
</dbReference>
<keyword evidence="10" id="KW-0007">Acetylation</keyword>
<evidence type="ECO:0000256" key="16">
    <source>
        <dbReference type="RuleBase" id="RU003465"/>
    </source>
</evidence>
<evidence type="ECO:0000259" key="17">
    <source>
        <dbReference type="PROSITE" id="PS51746"/>
    </source>
</evidence>
<comment type="cofactor">
    <cofactor evidence="2">
        <name>Mg(2+)</name>
        <dbReference type="ChEBI" id="CHEBI:18420"/>
    </cofactor>
</comment>
<name>F6QHU2_CIOIN</name>
<evidence type="ECO:0000256" key="12">
    <source>
        <dbReference type="ARBA" id="ARBA00047761"/>
    </source>
</evidence>
<dbReference type="GeneTree" id="ENSGT00940000157403"/>
<keyword evidence="7 16" id="KW-0378">Hydrolase</keyword>
<dbReference type="SUPFAM" id="SSF81606">
    <property type="entry name" value="PP2C-like"/>
    <property type="match status" value="1"/>
</dbReference>
<keyword evidence="11" id="KW-0464">Manganese</keyword>
<comment type="function">
    <text evidence="14">Protein phosphatase that may play a role in regulation of cell cycle progression via dephosphorylation of its substrates whose appropriate phosphorylation states might be crucial for cell proliferation. Selectively associates with integrin linked kinase (ILK), to modulate cell adhesion and growth factor signaling. Inhibits the ILK-GSK3B signaling axis and may play an important role in inhibiting oncogenic transformation.</text>
</comment>
<evidence type="ECO:0000256" key="14">
    <source>
        <dbReference type="ARBA" id="ARBA00055237"/>
    </source>
</evidence>
<dbReference type="PANTHER" id="PTHR47992">
    <property type="entry name" value="PROTEIN PHOSPHATASE"/>
    <property type="match status" value="1"/>
</dbReference>
<organism evidence="18 19">
    <name type="scientific">Ciona intestinalis</name>
    <name type="common">Transparent sea squirt</name>
    <name type="synonym">Ascidia intestinalis</name>
    <dbReference type="NCBI Taxonomy" id="7719"/>
    <lineage>
        <taxon>Eukaryota</taxon>
        <taxon>Metazoa</taxon>
        <taxon>Chordata</taxon>
        <taxon>Tunicata</taxon>
        <taxon>Ascidiacea</taxon>
        <taxon>Phlebobranchia</taxon>
        <taxon>Cionidae</taxon>
        <taxon>Ciona</taxon>
    </lineage>
</organism>
<dbReference type="Proteomes" id="UP000008144">
    <property type="component" value="Chromosome 1"/>
</dbReference>
<reference evidence="19" key="1">
    <citation type="journal article" date="2002" name="Science">
        <title>The draft genome of Ciona intestinalis: insights into chordate and vertebrate origins.</title>
        <authorList>
            <person name="Dehal P."/>
            <person name="Satou Y."/>
            <person name="Campbell R.K."/>
            <person name="Chapman J."/>
            <person name="Degnan B."/>
            <person name="De Tomaso A."/>
            <person name="Davidson B."/>
            <person name="Di Gregorio A."/>
            <person name="Gelpke M."/>
            <person name="Goodstein D.M."/>
            <person name="Harafuji N."/>
            <person name="Hastings K.E."/>
            <person name="Ho I."/>
            <person name="Hotta K."/>
            <person name="Huang W."/>
            <person name="Kawashima T."/>
            <person name="Lemaire P."/>
            <person name="Martinez D."/>
            <person name="Meinertzhagen I.A."/>
            <person name="Necula S."/>
            <person name="Nonaka M."/>
            <person name="Putnam N."/>
            <person name="Rash S."/>
            <person name="Saiga H."/>
            <person name="Satake M."/>
            <person name="Terry A."/>
            <person name="Yamada L."/>
            <person name="Wang H.G."/>
            <person name="Awazu S."/>
            <person name="Azumi K."/>
            <person name="Boore J."/>
            <person name="Branno M."/>
            <person name="Chin-Bow S."/>
            <person name="DeSantis R."/>
            <person name="Doyle S."/>
            <person name="Francino P."/>
            <person name="Keys D.N."/>
            <person name="Haga S."/>
            <person name="Hayashi H."/>
            <person name="Hino K."/>
            <person name="Imai K.S."/>
            <person name="Inaba K."/>
            <person name="Kano S."/>
            <person name="Kobayashi K."/>
            <person name="Kobayashi M."/>
            <person name="Lee B.I."/>
            <person name="Makabe K.W."/>
            <person name="Manohar C."/>
            <person name="Matassi G."/>
            <person name="Medina M."/>
            <person name="Mochizuki Y."/>
            <person name="Mount S."/>
            <person name="Morishita T."/>
            <person name="Miura S."/>
            <person name="Nakayama A."/>
            <person name="Nishizaka S."/>
            <person name="Nomoto H."/>
            <person name="Ohta F."/>
            <person name="Oishi K."/>
            <person name="Rigoutsos I."/>
            <person name="Sano M."/>
            <person name="Sasaki A."/>
            <person name="Sasakura Y."/>
            <person name="Shoguchi E."/>
            <person name="Shin-i T."/>
            <person name="Spagnuolo A."/>
            <person name="Stainier D."/>
            <person name="Suzuki M.M."/>
            <person name="Tassy O."/>
            <person name="Takatori N."/>
            <person name="Tokuoka M."/>
            <person name="Yagi K."/>
            <person name="Yoshizaki F."/>
            <person name="Wada S."/>
            <person name="Zhang C."/>
            <person name="Hyatt P.D."/>
            <person name="Larimer F."/>
            <person name="Detter C."/>
            <person name="Doggett N."/>
            <person name="Glavina T."/>
            <person name="Hawkins T."/>
            <person name="Richardson P."/>
            <person name="Lucas S."/>
            <person name="Kohara Y."/>
            <person name="Levine M."/>
            <person name="Satoh N."/>
            <person name="Rokhsar D.S."/>
        </authorList>
    </citation>
    <scope>NUCLEOTIDE SEQUENCE [LARGE SCALE GENOMIC DNA]</scope>
</reference>
<evidence type="ECO:0000256" key="4">
    <source>
        <dbReference type="ARBA" id="ARBA00013081"/>
    </source>
</evidence>
<evidence type="ECO:0000256" key="5">
    <source>
        <dbReference type="ARBA" id="ARBA00022490"/>
    </source>
</evidence>
<comment type="subcellular location">
    <subcellularLocation>
        <location evidence="3">Cytoplasm</location>
    </subcellularLocation>
</comment>
<comment type="cofactor">
    <cofactor evidence="1">
        <name>Mn(2+)</name>
        <dbReference type="ChEBI" id="CHEBI:29035"/>
    </cofactor>
</comment>
<dbReference type="GO" id="GO:0005737">
    <property type="term" value="C:cytoplasm"/>
    <property type="evidence" value="ECO:0007669"/>
    <property type="project" value="UniProtKB-SubCell"/>
</dbReference>
<evidence type="ECO:0000256" key="6">
    <source>
        <dbReference type="ARBA" id="ARBA00022723"/>
    </source>
</evidence>
<evidence type="ECO:0000313" key="19">
    <source>
        <dbReference type="Proteomes" id="UP000008144"/>
    </source>
</evidence>
<dbReference type="HOGENOM" id="CLU_013173_1_6_1"/>
<evidence type="ECO:0000256" key="11">
    <source>
        <dbReference type="ARBA" id="ARBA00023211"/>
    </source>
</evidence>
<evidence type="ECO:0000256" key="10">
    <source>
        <dbReference type="ARBA" id="ARBA00022990"/>
    </source>
</evidence>
<protein>
    <recommendedName>
        <fullName evidence="15">Integrin-linked kinase-associated serine/threonine phosphatase 2C</fullName>
        <ecNumber evidence="4">3.1.3.16</ecNumber>
    </recommendedName>
</protein>
<comment type="catalytic activity">
    <reaction evidence="13">
        <text>O-phospho-L-threonyl-[protein] + H2O = L-threonyl-[protein] + phosphate</text>
        <dbReference type="Rhea" id="RHEA:47004"/>
        <dbReference type="Rhea" id="RHEA-COMP:11060"/>
        <dbReference type="Rhea" id="RHEA-COMP:11605"/>
        <dbReference type="ChEBI" id="CHEBI:15377"/>
        <dbReference type="ChEBI" id="CHEBI:30013"/>
        <dbReference type="ChEBI" id="CHEBI:43474"/>
        <dbReference type="ChEBI" id="CHEBI:61977"/>
        <dbReference type="EC" id="3.1.3.16"/>
    </reaction>
</comment>